<sequence length="396" mass="42412">MMITKKRQLQHRSGVRKQLIFCTFSALLSCGAAVAETNNQIKLTNEQILRAGIKTEAAIAADTAKSDGKASAAEGQHLSGTVVAPPNAVSMISSMVSGVVQEVQHQSMQPIRSGNPIVTIFSQQLMEMQREYVQLATQSRLAKEKRERDEGLFNEGIIAQSRLQDSRAAAIQADVAARERYQALRSAGMGETQIRQLLSNQNLTSVLRISANSNGILTEINVKPGQRIEAGTPIASISKDGAFWVELQASAQQASSIRIGDLMQVNNCASAKVTAISSQIQSGNQTTLIRTQVIDGNPCLKLNQFVDARHQSGVIPPNSIGVPAKALIQSKNEHYVFVKNAQGFEAVKVKLLSTVGQHAWVSSNPKLQVGSQIATQGIIQLKGARAGLGAEEGGAQ</sequence>
<reference evidence="3 4" key="1">
    <citation type="submission" date="2020-08" db="EMBL/GenBank/DDBJ databases">
        <title>Novel species isolated from subtropical streams in China.</title>
        <authorList>
            <person name="Lu H."/>
        </authorList>
    </citation>
    <scope>NUCLEOTIDE SEQUENCE [LARGE SCALE GENOMIC DNA]</scope>
    <source>
        <strain evidence="3 4">CCTCC AB 2015119</strain>
    </source>
</reference>
<feature type="signal peptide" evidence="2">
    <location>
        <begin position="1"/>
        <end position="35"/>
    </location>
</feature>
<evidence type="ECO:0000256" key="1">
    <source>
        <dbReference type="ARBA" id="ARBA00022448"/>
    </source>
</evidence>
<evidence type="ECO:0000313" key="3">
    <source>
        <dbReference type="EMBL" id="MBC3812437.1"/>
    </source>
</evidence>
<protein>
    <submittedName>
        <fullName evidence="3">Efflux RND transporter periplasmic adaptor subunit</fullName>
    </submittedName>
</protein>
<evidence type="ECO:0000313" key="4">
    <source>
        <dbReference type="Proteomes" id="UP000637632"/>
    </source>
</evidence>
<comment type="caution">
    <text evidence="3">The sequence shown here is derived from an EMBL/GenBank/DDBJ whole genome shotgun (WGS) entry which is preliminary data.</text>
</comment>
<dbReference type="Gene3D" id="2.40.420.20">
    <property type="match status" value="1"/>
</dbReference>
<proteinExistence type="predicted"/>
<dbReference type="Proteomes" id="UP000637632">
    <property type="component" value="Unassembled WGS sequence"/>
</dbReference>
<dbReference type="PANTHER" id="PTHR30097">
    <property type="entry name" value="CATION EFFLUX SYSTEM PROTEIN CUSB"/>
    <property type="match status" value="1"/>
</dbReference>
<dbReference type="Gene3D" id="2.40.50.100">
    <property type="match status" value="1"/>
</dbReference>
<organism evidence="3 4">
    <name type="scientific">Undibacterium aquatile</name>
    <dbReference type="NCBI Taxonomy" id="1537398"/>
    <lineage>
        <taxon>Bacteria</taxon>
        <taxon>Pseudomonadati</taxon>
        <taxon>Pseudomonadota</taxon>
        <taxon>Betaproteobacteria</taxon>
        <taxon>Burkholderiales</taxon>
        <taxon>Oxalobacteraceae</taxon>
        <taxon>Undibacterium</taxon>
    </lineage>
</organism>
<keyword evidence="2" id="KW-0732">Signal</keyword>
<dbReference type="EMBL" id="JACOFT010000005">
    <property type="protein sequence ID" value="MBC3812437.1"/>
    <property type="molecule type" value="Genomic_DNA"/>
</dbReference>
<keyword evidence="1" id="KW-0813">Transport</keyword>
<dbReference type="PANTHER" id="PTHR30097:SF4">
    <property type="entry name" value="SLR6042 PROTEIN"/>
    <property type="match status" value="1"/>
</dbReference>
<dbReference type="Gene3D" id="2.40.30.170">
    <property type="match status" value="1"/>
</dbReference>
<dbReference type="Gene3D" id="1.10.287.470">
    <property type="entry name" value="Helix hairpin bin"/>
    <property type="match status" value="1"/>
</dbReference>
<evidence type="ECO:0000256" key="2">
    <source>
        <dbReference type="SAM" id="SignalP"/>
    </source>
</evidence>
<dbReference type="PROSITE" id="PS51257">
    <property type="entry name" value="PROKAR_LIPOPROTEIN"/>
    <property type="match status" value="1"/>
</dbReference>
<feature type="chain" id="PRO_5046973429" evidence="2">
    <location>
        <begin position="36"/>
        <end position="396"/>
    </location>
</feature>
<keyword evidence="4" id="KW-1185">Reference proteome</keyword>
<name>A0ABR6XHP6_9BURK</name>
<dbReference type="SUPFAM" id="SSF111369">
    <property type="entry name" value="HlyD-like secretion proteins"/>
    <property type="match status" value="1"/>
</dbReference>
<accession>A0ABR6XHP6</accession>
<gene>
    <name evidence="3" type="ORF">H8K26_13405</name>
</gene>
<dbReference type="InterPro" id="IPR051909">
    <property type="entry name" value="MFP_Cation_Efflux"/>
</dbReference>
<dbReference type="RefSeq" id="WP_190480211.1">
    <property type="nucleotide sequence ID" value="NZ_JACOFT010000005.1"/>
</dbReference>